<dbReference type="KEGG" id="plon:Pla110_44480"/>
<keyword evidence="2" id="KW-1185">Reference proteome</keyword>
<accession>A0A518CTX8</accession>
<organism evidence="1 2">
    <name type="scientific">Polystyrenella longa</name>
    <dbReference type="NCBI Taxonomy" id="2528007"/>
    <lineage>
        <taxon>Bacteria</taxon>
        <taxon>Pseudomonadati</taxon>
        <taxon>Planctomycetota</taxon>
        <taxon>Planctomycetia</taxon>
        <taxon>Planctomycetales</taxon>
        <taxon>Planctomycetaceae</taxon>
        <taxon>Polystyrenella</taxon>
    </lineage>
</organism>
<sequence length="622" mass="70437">MVGFSWPCGCCGESTVEMLVVGHSRAEIFTVATEEDESVSLGTGNVTRLNPSYPFQRLWTYNLGYWNETSYWKVPRSIQFDTYGNVYIGWYVPMKASVVSNIESKRDSTYHQYGAGGTIGGVIKLSRAGVYQWEIDFGKPWFYDNGKTDAENYKEVTAEQWDGAGVCRGPSDLMYWFGTMNENGNSLFQFDVDGVTTKAYSQSELFDMSVRPYYAELDDPAYMPTYTSLSAVSLQVDGDGYLWLETDKQQFTSRSEPDGTLDYLYHETYEDFRVTEGGGFTDRDSMTLNWYTYNKMMQADHGIHVSQSTGYNRFGDGLPIIFNHHALVNSTSNAWFDPSADVGSYSWNTPTYIKMNDVHYHMYKPSGIFQSANPEWTEPFPYAWISSGHPDHEPQHTYENYYWPEDESGPLPAYWYHPGASESTFGNPYVRYYNPDGHALSDDFGFVYPVSNGWSFSREHCGYIDHNNTLYLFSRKTSYRLPLGNLAIASGELGQTSIFNIHTRTLENDDHELGWSPDNRCVTLTTTNDYLFVGTAYAVTTSDYYRPPGDPDRDGGINPTTIVADSTFNLIVLDRYDPNSLIARLQLGSVSNASYVSKTGTEDTGTILYCMKGYRALDGEPE</sequence>
<gene>
    <name evidence="1" type="ORF">Pla110_44480</name>
</gene>
<dbReference type="AlphaFoldDB" id="A0A518CTX8"/>
<protein>
    <submittedName>
        <fullName evidence="1">Uncharacterized protein</fullName>
    </submittedName>
</protein>
<evidence type="ECO:0000313" key="2">
    <source>
        <dbReference type="Proteomes" id="UP000317178"/>
    </source>
</evidence>
<dbReference type="Proteomes" id="UP000317178">
    <property type="component" value="Chromosome"/>
</dbReference>
<reference evidence="1 2" key="1">
    <citation type="submission" date="2019-02" db="EMBL/GenBank/DDBJ databases">
        <title>Deep-cultivation of Planctomycetes and their phenomic and genomic characterization uncovers novel biology.</title>
        <authorList>
            <person name="Wiegand S."/>
            <person name="Jogler M."/>
            <person name="Boedeker C."/>
            <person name="Pinto D."/>
            <person name="Vollmers J."/>
            <person name="Rivas-Marin E."/>
            <person name="Kohn T."/>
            <person name="Peeters S.H."/>
            <person name="Heuer A."/>
            <person name="Rast P."/>
            <person name="Oberbeckmann S."/>
            <person name="Bunk B."/>
            <person name="Jeske O."/>
            <person name="Meyerdierks A."/>
            <person name="Storesund J.E."/>
            <person name="Kallscheuer N."/>
            <person name="Luecker S."/>
            <person name="Lage O.M."/>
            <person name="Pohl T."/>
            <person name="Merkel B.J."/>
            <person name="Hornburger P."/>
            <person name="Mueller R.-W."/>
            <person name="Bruemmer F."/>
            <person name="Labrenz M."/>
            <person name="Spormann A.M."/>
            <person name="Op den Camp H."/>
            <person name="Overmann J."/>
            <person name="Amann R."/>
            <person name="Jetten M.S.M."/>
            <person name="Mascher T."/>
            <person name="Medema M.H."/>
            <person name="Devos D.P."/>
            <person name="Kaster A.-K."/>
            <person name="Ovreas L."/>
            <person name="Rohde M."/>
            <person name="Galperin M.Y."/>
            <person name="Jogler C."/>
        </authorList>
    </citation>
    <scope>NUCLEOTIDE SEQUENCE [LARGE SCALE GENOMIC DNA]</scope>
    <source>
        <strain evidence="1 2">Pla110</strain>
    </source>
</reference>
<dbReference type="EMBL" id="CP036281">
    <property type="protein sequence ID" value="QDU82687.1"/>
    <property type="molecule type" value="Genomic_DNA"/>
</dbReference>
<evidence type="ECO:0000313" key="1">
    <source>
        <dbReference type="EMBL" id="QDU82687.1"/>
    </source>
</evidence>
<name>A0A518CTX8_9PLAN</name>
<proteinExistence type="predicted"/>
<dbReference type="RefSeq" id="WP_144999095.1">
    <property type="nucleotide sequence ID" value="NZ_CP036281.1"/>
</dbReference>